<evidence type="ECO:0000259" key="3">
    <source>
        <dbReference type="PROSITE" id="PS50240"/>
    </source>
</evidence>
<dbReference type="InterPro" id="IPR001254">
    <property type="entry name" value="Trypsin_dom"/>
</dbReference>
<dbReference type="InterPro" id="IPR043504">
    <property type="entry name" value="Peptidase_S1_PA_chymotrypsin"/>
</dbReference>
<dbReference type="InterPro" id="IPR050966">
    <property type="entry name" value="Glutamyl_endopeptidase"/>
</dbReference>
<accession>A0A1U7DAQ9</accession>
<evidence type="ECO:0000313" key="4">
    <source>
        <dbReference type="EMBL" id="APX25254.1"/>
    </source>
</evidence>
<dbReference type="GO" id="GO:0004252">
    <property type="term" value="F:serine-type endopeptidase activity"/>
    <property type="evidence" value="ECO:0007669"/>
    <property type="project" value="InterPro"/>
</dbReference>
<dbReference type="EMBL" id="CP014796">
    <property type="protein sequence ID" value="APX25254.1"/>
    <property type="molecule type" value="Genomic_DNA"/>
</dbReference>
<dbReference type="Pfam" id="PF13365">
    <property type="entry name" value="Trypsin_2"/>
    <property type="match status" value="1"/>
</dbReference>
<dbReference type="InterPro" id="IPR009003">
    <property type="entry name" value="Peptidase_S1_PA"/>
</dbReference>
<name>A0A1U7DAQ9_9RHOB</name>
<dbReference type="Gene3D" id="2.40.10.10">
    <property type="entry name" value="Trypsin-like serine proteases"/>
    <property type="match status" value="2"/>
</dbReference>
<dbReference type="Proteomes" id="UP000186559">
    <property type="component" value="Chromosome"/>
</dbReference>
<reference evidence="4 5" key="1">
    <citation type="submission" date="2016-03" db="EMBL/GenBank/DDBJ databases">
        <title>Deep-sea bacteria in the southern Pacific.</title>
        <authorList>
            <person name="Tang K."/>
        </authorList>
    </citation>
    <scope>NUCLEOTIDE SEQUENCE [LARGE SCALE GENOMIC DNA]</scope>
    <source>
        <strain evidence="4 5">JLT2016</strain>
    </source>
</reference>
<protein>
    <submittedName>
        <fullName evidence="4">V8-like Glu-specific endopeptidase</fullName>
    </submittedName>
</protein>
<evidence type="ECO:0000313" key="5">
    <source>
        <dbReference type="Proteomes" id="UP000186559"/>
    </source>
</evidence>
<evidence type="ECO:0000256" key="1">
    <source>
        <dbReference type="ARBA" id="ARBA00022729"/>
    </source>
</evidence>
<keyword evidence="5" id="KW-1185">Reference proteome</keyword>
<dbReference type="SUPFAM" id="SSF50494">
    <property type="entry name" value="Trypsin-like serine proteases"/>
    <property type="match status" value="1"/>
</dbReference>
<sequence length="233" mass="24849" precursor="true">MPATTMRLVTALILLFATDCPAPAQDLPALPLEDHPRWEAVGRLNTQGYNRRGMCSAALVAPDLVLTAAHCVAGRDARPERPENLHFVAGWLGGRYADEAAVASYEVPPEAYARVNLDIEHDVALVTLARPLDVAPLPVGSHIAPPFAVVGYHDHRENRLSARFDCAGALDHALIRIACPVRPGNSGGPVLAGGPDWKIVGVITASVAGGTLVVPVDEWVRERLVRGAPYTSE</sequence>
<feature type="domain" description="Peptidase S1" evidence="3">
    <location>
        <begin position="38"/>
        <end position="225"/>
    </location>
</feature>
<organism evidence="4 5">
    <name type="scientific">Salipiger profundus</name>
    <dbReference type="NCBI Taxonomy" id="1229727"/>
    <lineage>
        <taxon>Bacteria</taxon>
        <taxon>Pseudomonadati</taxon>
        <taxon>Pseudomonadota</taxon>
        <taxon>Alphaproteobacteria</taxon>
        <taxon>Rhodobacterales</taxon>
        <taxon>Roseobacteraceae</taxon>
        <taxon>Salipiger</taxon>
    </lineage>
</organism>
<dbReference type="PROSITE" id="PS50240">
    <property type="entry name" value="TRYPSIN_DOM"/>
    <property type="match status" value="1"/>
</dbReference>
<feature type="chain" id="PRO_5012504838" evidence="2">
    <location>
        <begin position="25"/>
        <end position="233"/>
    </location>
</feature>
<keyword evidence="1 2" id="KW-0732">Signal</keyword>
<dbReference type="KEGG" id="tpro:Ga0080559_TMP4458"/>
<evidence type="ECO:0000256" key="2">
    <source>
        <dbReference type="SAM" id="SignalP"/>
    </source>
</evidence>
<proteinExistence type="predicted"/>
<gene>
    <name evidence="4" type="ORF">Ga0080559_TMP4458</name>
</gene>
<dbReference type="InterPro" id="IPR018114">
    <property type="entry name" value="TRYPSIN_HIS"/>
</dbReference>
<dbReference type="AlphaFoldDB" id="A0A1U7DAQ9"/>
<dbReference type="PANTHER" id="PTHR15462">
    <property type="entry name" value="SERINE PROTEASE"/>
    <property type="match status" value="1"/>
</dbReference>
<dbReference type="GO" id="GO:0006508">
    <property type="term" value="P:proteolysis"/>
    <property type="evidence" value="ECO:0007669"/>
    <property type="project" value="InterPro"/>
</dbReference>
<feature type="signal peptide" evidence="2">
    <location>
        <begin position="1"/>
        <end position="24"/>
    </location>
</feature>
<dbReference type="PROSITE" id="PS00134">
    <property type="entry name" value="TRYPSIN_HIS"/>
    <property type="match status" value="1"/>
</dbReference>
<dbReference type="PANTHER" id="PTHR15462:SF8">
    <property type="entry name" value="SERINE PROTEASE"/>
    <property type="match status" value="1"/>
</dbReference>
<dbReference type="RefSeq" id="WP_076624871.1">
    <property type="nucleotide sequence ID" value="NZ_BMEW01000006.1"/>
</dbReference>
<dbReference type="STRING" id="1229727.Ga0080559_TMP4458"/>